<dbReference type="Proteomes" id="UP000515123">
    <property type="component" value="Linkage group 9"/>
</dbReference>
<feature type="domain" description="Response regulatory" evidence="2">
    <location>
        <begin position="28"/>
        <end position="144"/>
    </location>
</feature>
<dbReference type="GO" id="GO:0000160">
    <property type="term" value="P:phosphorelay signal transduction system"/>
    <property type="evidence" value="ECO:0007669"/>
    <property type="project" value="InterPro"/>
</dbReference>
<gene>
    <name evidence="4" type="primary">LOC109715628</name>
</gene>
<dbReference type="GeneID" id="109715628"/>
<name>A0A6P5FK46_ANACO</name>
<dbReference type="RefSeq" id="XP_020096324.1">
    <property type="nucleotide sequence ID" value="XM_020240735.1"/>
</dbReference>
<evidence type="ECO:0000259" key="2">
    <source>
        <dbReference type="PROSITE" id="PS50110"/>
    </source>
</evidence>
<dbReference type="Gene3D" id="3.40.50.2300">
    <property type="match status" value="1"/>
</dbReference>
<sequence>MATDSATGSSSSTAPTHGSSENFFNLLRILIVSDDMLFLEAVSSELMACGYYVQMISSGGLAIELLHKPNANFHIVLLDASLKSQPPWILLDQTQRYFKNICVIVMTADYTPAFAKRSIDQGASLVIEKERIGSIYYILWQLVIGKEKLNLEMRSLRDRRRMVYWDGNTRTDFEHTYRLASADRILGKIAELMSVLRMYTQSVASYMRRTSMQAGAGPLLGQLSSIFEQIAAQEASASHVAAPRDPLADAGEQMLSDLQYLLNDFYWPDDEFNFPEQ</sequence>
<accession>A0A6P5FK46</accession>
<dbReference type="CDD" id="cd00156">
    <property type="entry name" value="REC"/>
    <property type="match status" value="1"/>
</dbReference>
<reference evidence="3" key="1">
    <citation type="journal article" date="2015" name="Nat. Genet.">
        <title>The pineapple genome and the evolution of CAM photosynthesis.</title>
        <authorList>
            <person name="Ming R."/>
            <person name="VanBuren R."/>
            <person name="Wai C.M."/>
            <person name="Tang H."/>
            <person name="Schatz M.C."/>
            <person name="Bowers J.E."/>
            <person name="Lyons E."/>
            <person name="Wang M.L."/>
            <person name="Chen J."/>
            <person name="Biggers E."/>
            <person name="Zhang J."/>
            <person name="Huang L."/>
            <person name="Zhang L."/>
            <person name="Miao W."/>
            <person name="Zhang J."/>
            <person name="Ye Z."/>
            <person name="Miao C."/>
            <person name="Lin Z."/>
            <person name="Wang H."/>
            <person name="Zhou H."/>
            <person name="Yim W.C."/>
            <person name="Priest H.D."/>
            <person name="Zheng C."/>
            <person name="Woodhouse M."/>
            <person name="Edger P.P."/>
            <person name="Guyot R."/>
            <person name="Guo H.B."/>
            <person name="Guo H."/>
            <person name="Zheng G."/>
            <person name="Singh R."/>
            <person name="Sharma A."/>
            <person name="Min X."/>
            <person name="Zheng Y."/>
            <person name="Lee H."/>
            <person name="Gurtowski J."/>
            <person name="Sedlazeck F.J."/>
            <person name="Harkess A."/>
            <person name="McKain M.R."/>
            <person name="Liao Z."/>
            <person name="Fang J."/>
            <person name="Liu J."/>
            <person name="Zhang X."/>
            <person name="Zhang Q."/>
            <person name="Hu W."/>
            <person name="Qin Y."/>
            <person name="Wang K."/>
            <person name="Chen L.Y."/>
            <person name="Shirley N."/>
            <person name="Lin Y.R."/>
            <person name="Liu L.Y."/>
            <person name="Hernandez A.G."/>
            <person name="Wright C.L."/>
            <person name="Bulone V."/>
            <person name="Tuskan G.A."/>
            <person name="Heath K."/>
            <person name="Zee F."/>
            <person name="Moore P.H."/>
            <person name="Sunkar R."/>
            <person name="Leebens-Mack J.H."/>
            <person name="Mockler T."/>
            <person name="Bennetzen J.L."/>
            <person name="Freeling M."/>
            <person name="Sankoff D."/>
            <person name="Paterson A.H."/>
            <person name="Zhu X."/>
            <person name="Yang X."/>
            <person name="Smith J.A."/>
            <person name="Cushman J.C."/>
            <person name="Paull R.E."/>
            <person name="Yu Q."/>
        </authorList>
    </citation>
    <scope>NUCLEOTIDE SEQUENCE [LARGE SCALE GENOMIC DNA]</scope>
    <source>
        <strain evidence="3">cv. F153</strain>
    </source>
</reference>
<dbReference type="SUPFAM" id="SSF52172">
    <property type="entry name" value="CheY-like"/>
    <property type="match status" value="1"/>
</dbReference>
<evidence type="ECO:0000313" key="3">
    <source>
        <dbReference type="Proteomes" id="UP000515123"/>
    </source>
</evidence>
<protein>
    <submittedName>
        <fullName evidence="4">Uncharacterized protein LOC109715628</fullName>
    </submittedName>
</protein>
<keyword evidence="1" id="KW-0597">Phosphoprotein</keyword>
<dbReference type="AlphaFoldDB" id="A0A6P5FK46"/>
<dbReference type="Pfam" id="PF00072">
    <property type="entry name" value="Response_reg"/>
    <property type="match status" value="1"/>
</dbReference>
<feature type="modified residue" description="4-aspartylphosphate" evidence="1">
    <location>
        <position position="79"/>
    </location>
</feature>
<evidence type="ECO:0000313" key="4">
    <source>
        <dbReference type="RefSeq" id="XP_020096324.1"/>
    </source>
</evidence>
<dbReference type="InterPro" id="IPR001789">
    <property type="entry name" value="Sig_transdc_resp-reg_receiver"/>
</dbReference>
<proteinExistence type="predicted"/>
<reference evidence="4" key="2">
    <citation type="submission" date="2025-08" db="UniProtKB">
        <authorList>
            <consortium name="RefSeq"/>
        </authorList>
    </citation>
    <scope>IDENTIFICATION</scope>
    <source>
        <tissue evidence="4">Leaf</tissue>
    </source>
</reference>
<keyword evidence="3" id="KW-1185">Reference proteome</keyword>
<evidence type="ECO:0000256" key="1">
    <source>
        <dbReference type="PROSITE-ProRule" id="PRU00169"/>
    </source>
</evidence>
<organism evidence="3 4">
    <name type="scientific">Ananas comosus</name>
    <name type="common">Pineapple</name>
    <name type="synonym">Ananas ananas</name>
    <dbReference type="NCBI Taxonomy" id="4615"/>
    <lineage>
        <taxon>Eukaryota</taxon>
        <taxon>Viridiplantae</taxon>
        <taxon>Streptophyta</taxon>
        <taxon>Embryophyta</taxon>
        <taxon>Tracheophyta</taxon>
        <taxon>Spermatophyta</taxon>
        <taxon>Magnoliopsida</taxon>
        <taxon>Liliopsida</taxon>
        <taxon>Poales</taxon>
        <taxon>Bromeliaceae</taxon>
        <taxon>Bromelioideae</taxon>
        <taxon>Ananas</taxon>
    </lineage>
</organism>
<dbReference type="PROSITE" id="PS50110">
    <property type="entry name" value="RESPONSE_REGULATORY"/>
    <property type="match status" value="1"/>
</dbReference>
<dbReference type="InterPro" id="IPR011006">
    <property type="entry name" value="CheY-like_superfamily"/>
</dbReference>